<feature type="compositionally biased region" description="Basic and acidic residues" evidence="1">
    <location>
        <begin position="125"/>
        <end position="135"/>
    </location>
</feature>
<accession>A0A843VMD6</accession>
<proteinExistence type="predicted"/>
<dbReference type="EMBL" id="NMUH01001558">
    <property type="protein sequence ID" value="MQL93403.1"/>
    <property type="molecule type" value="Genomic_DNA"/>
</dbReference>
<keyword evidence="3" id="KW-1185">Reference proteome</keyword>
<dbReference type="AlphaFoldDB" id="A0A843VMD6"/>
<feature type="compositionally biased region" description="Polar residues" evidence="1">
    <location>
        <begin position="111"/>
        <end position="121"/>
    </location>
</feature>
<evidence type="ECO:0000313" key="2">
    <source>
        <dbReference type="EMBL" id="MQL93403.1"/>
    </source>
</evidence>
<gene>
    <name evidence="2" type="ORF">Taro_026047</name>
</gene>
<name>A0A843VMD6_COLES</name>
<dbReference type="Proteomes" id="UP000652761">
    <property type="component" value="Unassembled WGS sequence"/>
</dbReference>
<evidence type="ECO:0000313" key="3">
    <source>
        <dbReference type="Proteomes" id="UP000652761"/>
    </source>
</evidence>
<protein>
    <submittedName>
        <fullName evidence="2">Uncharacterized protein</fullName>
    </submittedName>
</protein>
<reference evidence="2" key="1">
    <citation type="submission" date="2017-07" db="EMBL/GenBank/DDBJ databases">
        <title>Taro Niue Genome Assembly and Annotation.</title>
        <authorList>
            <person name="Atibalentja N."/>
            <person name="Keating K."/>
            <person name="Fields C.J."/>
        </authorList>
    </citation>
    <scope>NUCLEOTIDE SEQUENCE</scope>
    <source>
        <strain evidence="2">Niue_2</strain>
        <tissue evidence="2">Leaf</tissue>
    </source>
</reference>
<evidence type="ECO:0000256" key="1">
    <source>
        <dbReference type="SAM" id="MobiDB-lite"/>
    </source>
</evidence>
<feature type="region of interest" description="Disordered" evidence="1">
    <location>
        <begin position="106"/>
        <end position="135"/>
    </location>
</feature>
<sequence length="135" mass="14964">MVLMLEMTNRDVRIGVSSRPQHHRVLQHTLRLHFRLSWRLRLRLQLQFLRSKAMAVLPSWSDSRGWLHPLLRGRVGERDGAIPGGEEGITEEISATISASGQEVGGVPVTAASSGVAGTSISEEDIVRSDSEREE</sequence>
<organism evidence="2 3">
    <name type="scientific">Colocasia esculenta</name>
    <name type="common">Wild taro</name>
    <name type="synonym">Arum esculentum</name>
    <dbReference type="NCBI Taxonomy" id="4460"/>
    <lineage>
        <taxon>Eukaryota</taxon>
        <taxon>Viridiplantae</taxon>
        <taxon>Streptophyta</taxon>
        <taxon>Embryophyta</taxon>
        <taxon>Tracheophyta</taxon>
        <taxon>Spermatophyta</taxon>
        <taxon>Magnoliopsida</taxon>
        <taxon>Liliopsida</taxon>
        <taxon>Araceae</taxon>
        <taxon>Aroideae</taxon>
        <taxon>Colocasieae</taxon>
        <taxon>Colocasia</taxon>
    </lineage>
</organism>
<comment type="caution">
    <text evidence="2">The sequence shown here is derived from an EMBL/GenBank/DDBJ whole genome shotgun (WGS) entry which is preliminary data.</text>
</comment>